<sequence>MSVEREIRELIAQQSGVPLLRIHRDSRIAEDLGVSGTDAVDLFSRISGRYKVDLTLLWKRWDRHFLAGGIAVRGYVLIFAILAATAFLAFWLGDTLHLGDAGAILLWAMFAAMALAPLRHALPRRKPVPIRVQEITEAVARGRWQ</sequence>
<feature type="transmembrane region" description="Helical" evidence="1">
    <location>
        <begin position="104"/>
        <end position="122"/>
    </location>
</feature>
<dbReference type="Gene3D" id="1.10.1200.10">
    <property type="entry name" value="ACP-like"/>
    <property type="match status" value="1"/>
</dbReference>
<dbReference type="InterPro" id="IPR036736">
    <property type="entry name" value="ACP-like_sf"/>
</dbReference>
<keyword evidence="3" id="KW-1185">Reference proteome</keyword>
<evidence type="ECO:0000313" key="3">
    <source>
        <dbReference type="Proteomes" id="UP000501568"/>
    </source>
</evidence>
<keyword evidence="1" id="KW-0472">Membrane</keyword>
<dbReference type="RefSeq" id="WP_165327033.1">
    <property type="nucleotide sequence ID" value="NZ_CP049109.1"/>
</dbReference>
<reference evidence="2 3" key="1">
    <citation type="submission" date="2020-02" db="EMBL/GenBank/DDBJ databases">
        <authorList>
            <person name="Zheng R.K."/>
            <person name="Sun C.M."/>
        </authorList>
    </citation>
    <scope>NUCLEOTIDE SEQUENCE [LARGE SCALE GENOMIC DNA]</scope>
    <source>
        <strain evidence="3">zrk23</strain>
    </source>
</reference>
<keyword evidence="1" id="KW-0812">Transmembrane</keyword>
<evidence type="ECO:0000313" key="2">
    <source>
        <dbReference type="EMBL" id="QIG80029.1"/>
    </source>
</evidence>
<accession>A0A6G6Y554</accession>
<organism evidence="2 3">
    <name type="scientific">Stakelama tenebrarum</name>
    <dbReference type="NCBI Taxonomy" id="2711215"/>
    <lineage>
        <taxon>Bacteria</taxon>
        <taxon>Pseudomonadati</taxon>
        <taxon>Pseudomonadota</taxon>
        <taxon>Alphaproteobacteria</taxon>
        <taxon>Sphingomonadales</taxon>
        <taxon>Sphingomonadaceae</taxon>
        <taxon>Stakelama</taxon>
    </lineage>
</organism>
<dbReference type="KEGG" id="spzr:G5C33_09730"/>
<gene>
    <name evidence="2" type="ORF">G5C33_09730</name>
</gene>
<dbReference type="SUPFAM" id="SSF47336">
    <property type="entry name" value="ACP-like"/>
    <property type="match status" value="1"/>
</dbReference>
<evidence type="ECO:0000256" key="1">
    <source>
        <dbReference type="SAM" id="Phobius"/>
    </source>
</evidence>
<name>A0A6G6Y554_9SPHN</name>
<proteinExistence type="predicted"/>
<feature type="transmembrane region" description="Helical" evidence="1">
    <location>
        <begin position="65"/>
        <end position="92"/>
    </location>
</feature>
<dbReference type="AlphaFoldDB" id="A0A6G6Y554"/>
<protein>
    <submittedName>
        <fullName evidence="2">Acyl carrier protein</fullName>
    </submittedName>
</protein>
<keyword evidence="1" id="KW-1133">Transmembrane helix</keyword>
<dbReference type="Proteomes" id="UP000501568">
    <property type="component" value="Chromosome"/>
</dbReference>
<dbReference type="EMBL" id="CP049109">
    <property type="protein sequence ID" value="QIG80029.1"/>
    <property type="molecule type" value="Genomic_DNA"/>
</dbReference>